<feature type="region of interest" description="Disordered" evidence="1">
    <location>
        <begin position="17"/>
        <end position="44"/>
    </location>
</feature>
<name>E1YIB0_9BACT</name>
<dbReference type="AlphaFoldDB" id="E1YIB0"/>
<protein>
    <submittedName>
        <fullName evidence="2">Uncharacterized protein</fullName>
    </submittedName>
</protein>
<sequence length="44" mass="4854">MQPGNALVVLEISGSTSCRKQVPTSGDDNSRSRRQEFSTAEVEW</sequence>
<organism evidence="2">
    <name type="scientific">uncultured Desulfobacterium sp</name>
    <dbReference type="NCBI Taxonomy" id="201089"/>
    <lineage>
        <taxon>Bacteria</taxon>
        <taxon>Pseudomonadati</taxon>
        <taxon>Thermodesulfobacteriota</taxon>
        <taxon>Desulfobacteria</taxon>
        <taxon>Desulfobacterales</taxon>
        <taxon>Desulfobacteriaceae</taxon>
        <taxon>Desulfobacterium</taxon>
        <taxon>environmental samples</taxon>
    </lineage>
</organism>
<evidence type="ECO:0000256" key="1">
    <source>
        <dbReference type="SAM" id="MobiDB-lite"/>
    </source>
</evidence>
<proteinExistence type="predicted"/>
<reference evidence="2" key="1">
    <citation type="journal article" date="2011" name="Environ. Microbiol.">
        <title>Genomic insights into the metabolic potential of the polycyclic aromatic hydrocarbon degrading sulfate-reducing Deltaproteobacterium N47.</title>
        <authorList>
            <person name="Bergmann F."/>
            <person name="Selesi D."/>
            <person name="Weinmaier T."/>
            <person name="Tischler P."/>
            <person name="Rattei T."/>
            <person name="Meckenstock R.U."/>
        </authorList>
    </citation>
    <scope>NUCLEOTIDE SEQUENCE</scope>
</reference>
<accession>E1YIB0</accession>
<evidence type="ECO:0000313" key="2">
    <source>
        <dbReference type="EMBL" id="CBX30379.1"/>
    </source>
</evidence>
<dbReference type="EMBL" id="FR695874">
    <property type="protein sequence ID" value="CBX30379.1"/>
    <property type="molecule type" value="Genomic_DNA"/>
</dbReference>
<gene>
    <name evidence="2" type="ORF">N47_D31880</name>
</gene>
<feature type="compositionally biased region" description="Polar residues" evidence="1">
    <location>
        <begin position="17"/>
        <end position="27"/>
    </location>
</feature>